<name>A0A4V0YFR9_9MICO</name>
<accession>A0A4V0YFR9</accession>
<dbReference type="EMBL" id="CP035493">
    <property type="protein sequence ID" value="QAY68671.1"/>
    <property type="molecule type" value="Genomic_DNA"/>
</dbReference>
<protein>
    <submittedName>
        <fullName evidence="2">Methyltransferase domain-containing protein</fullName>
    </submittedName>
</protein>
<dbReference type="AlphaFoldDB" id="A0A4V0YFR9"/>
<dbReference type="InterPro" id="IPR041698">
    <property type="entry name" value="Methyltransf_25"/>
</dbReference>
<dbReference type="RefSeq" id="WP_129186074.1">
    <property type="nucleotide sequence ID" value="NZ_CP035493.1"/>
</dbReference>
<sequence>MDSCCEPQGYDRVFTAGVARRDAARYRRSGLTRDPQRVVDLYRAGEVRGETVLDVGAGIGDLGLELLRAGASHVTAVDLSPGYDDVAASLAAQAGLSARVSRATGDLAARPGLAEPADVVALMKVVCCYADPGRLLAVAAGAARRHVVLSYPRDTWWLRLFARGSALAGRWRRTSWRFAVHPERDLLAVLEREGLTVTRRERAGVFTLVVTTRA</sequence>
<gene>
    <name evidence="2" type="ORF">ET471_00275</name>
</gene>
<organism evidence="2 3">
    <name type="scientific">Xylanimonas protaetiae</name>
    <dbReference type="NCBI Taxonomy" id="2509457"/>
    <lineage>
        <taxon>Bacteria</taxon>
        <taxon>Bacillati</taxon>
        <taxon>Actinomycetota</taxon>
        <taxon>Actinomycetes</taxon>
        <taxon>Micrococcales</taxon>
        <taxon>Promicromonosporaceae</taxon>
        <taxon>Xylanimonas</taxon>
    </lineage>
</organism>
<proteinExistence type="predicted"/>
<dbReference type="KEGG" id="xya:ET471_00275"/>
<dbReference type="InterPro" id="IPR029063">
    <property type="entry name" value="SAM-dependent_MTases_sf"/>
</dbReference>
<keyword evidence="3" id="KW-1185">Reference proteome</keyword>
<dbReference type="Pfam" id="PF13649">
    <property type="entry name" value="Methyltransf_25"/>
    <property type="match status" value="1"/>
</dbReference>
<dbReference type="Gene3D" id="3.40.50.150">
    <property type="entry name" value="Vaccinia Virus protein VP39"/>
    <property type="match status" value="1"/>
</dbReference>
<evidence type="ECO:0000259" key="1">
    <source>
        <dbReference type="Pfam" id="PF13649"/>
    </source>
</evidence>
<feature type="domain" description="Methyltransferase" evidence="1">
    <location>
        <begin position="52"/>
        <end position="139"/>
    </location>
</feature>
<dbReference type="Proteomes" id="UP000292118">
    <property type="component" value="Chromosome"/>
</dbReference>
<dbReference type="SUPFAM" id="SSF53335">
    <property type="entry name" value="S-adenosyl-L-methionine-dependent methyltransferases"/>
    <property type="match status" value="1"/>
</dbReference>
<evidence type="ECO:0000313" key="2">
    <source>
        <dbReference type="EMBL" id="QAY68671.1"/>
    </source>
</evidence>
<dbReference type="OrthoDB" id="1550779at2"/>
<keyword evidence="2" id="KW-0489">Methyltransferase</keyword>
<dbReference type="GO" id="GO:0032259">
    <property type="term" value="P:methylation"/>
    <property type="evidence" value="ECO:0007669"/>
    <property type="project" value="UniProtKB-KW"/>
</dbReference>
<dbReference type="GO" id="GO:0008168">
    <property type="term" value="F:methyltransferase activity"/>
    <property type="evidence" value="ECO:0007669"/>
    <property type="project" value="UniProtKB-KW"/>
</dbReference>
<evidence type="ECO:0000313" key="3">
    <source>
        <dbReference type="Proteomes" id="UP000292118"/>
    </source>
</evidence>
<reference evidence="2 3" key="1">
    <citation type="submission" date="2019-01" db="EMBL/GenBank/DDBJ databases">
        <title>Genome sequencing of strain FW10M-9.</title>
        <authorList>
            <person name="Heo J."/>
            <person name="Kim S.-J."/>
            <person name="Kim J.-S."/>
            <person name="Hong S.-B."/>
            <person name="Kwon S.-W."/>
        </authorList>
    </citation>
    <scope>NUCLEOTIDE SEQUENCE [LARGE SCALE GENOMIC DNA]</scope>
    <source>
        <strain evidence="2 3">FW10M-9</strain>
    </source>
</reference>
<keyword evidence="2" id="KW-0808">Transferase</keyword>